<dbReference type="AlphaFoldDB" id="W2RND6"/>
<proteinExistence type="predicted"/>
<reference evidence="1 2" key="1">
    <citation type="submission" date="2013-03" db="EMBL/GenBank/DDBJ databases">
        <title>The Genome Sequence of Phialophora europaea CBS 101466.</title>
        <authorList>
            <consortium name="The Broad Institute Genomics Platform"/>
            <person name="Cuomo C."/>
            <person name="de Hoog S."/>
            <person name="Gorbushina A."/>
            <person name="Walker B."/>
            <person name="Young S.K."/>
            <person name="Zeng Q."/>
            <person name="Gargeya S."/>
            <person name="Fitzgerald M."/>
            <person name="Haas B."/>
            <person name="Abouelleil A."/>
            <person name="Allen A.W."/>
            <person name="Alvarado L."/>
            <person name="Arachchi H.M."/>
            <person name="Berlin A.M."/>
            <person name="Chapman S.B."/>
            <person name="Gainer-Dewar J."/>
            <person name="Goldberg J."/>
            <person name="Griggs A."/>
            <person name="Gujja S."/>
            <person name="Hansen M."/>
            <person name="Howarth C."/>
            <person name="Imamovic A."/>
            <person name="Ireland A."/>
            <person name="Larimer J."/>
            <person name="McCowan C."/>
            <person name="Murphy C."/>
            <person name="Pearson M."/>
            <person name="Poon T.W."/>
            <person name="Priest M."/>
            <person name="Roberts A."/>
            <person name="Saif S."/>
            <person name="Shea T."/>
            <person name="Sisk P."/>
            <person name="Sykes S."/>
            <person name="Wortman J."/>
            <person name="Nusbaum C."/>
            <person name="Birren B."/>
        </authorList>
    </citation>
    <scope>NUCLEOTIDE SEQUENCE [LARGE SCALE GENOMIC DNA]</scope>
    <source>
        <strain evidence="1 2">CBS 101466</strain>
    </source>
</reference>
<protein>
    <recommendedName>
        <fullName evidence="3">F-box domain-containing protein</fullName>
    </recommendedName>
</protein>
<dbReference type="InParanoid" id="W2RND6"/>
<dbReference type="HOGENOM" id="CLU_806614_0_0_1"/>
<evidence type="ECO:0008006" key="3">
    <source>
        <dbReference type="Google" id="ProtNLM"/>
    </source>
</evidence>
<dbReference type="RefSeq" id="XP_008720781.1">
    <property type="nucleotide sequence ID" value="XM_008722559.1"/>
</dbReference>
<dbReference type="Proteomes" id="UP000030752">
    <property type="component" value="Unassembled WGS sequence"/>
</dbReference>
<dbReference type="VEuPathDB" id="FungiDB:HMPREF1541_08240"/>
<dbReference type="EMBL" id="KB822724">
    <property type="protein sequence ID" value="ETN37249.1"/>
    <property type="molecule type" value="Genomic_DNA"/>
</dbReference>
<name>W2RND6_CYPE1</name>
<dbReference type="OrthoDB" id="5413827at2759"/>
<evidence type="ECO:0000313" key="1">
    <source>
        <dbReference type="EMBL" id="ETN37249.1"/>
    </source>
</evidence>
<accession>W2RND6</accession>
<organism evidence="1 2">
    <name type="scientific">Cyphellophora europaea (strain CBS 101466)</name>
    <name type="common">Phialophora europaea</name>
    <dbReference type="NCBI Taxonomy" id="1220924"/>
    <lineage>
        <taxon>Eukaryota</taxon>
        <taxon>Fungi</taxon>
        <taxon>Dikarya</taxon>
        <taxon>Ascomycota</taxon>
        <taxon>Pezizomycotina</taxon>
        <taxon>Eurotiomycetes</taxon>
        <taxon>Chaetothyriomycetidae</taxon>
        <taxon>Chaetothyriales</taxon>
        <taxon>Cyphellophoraceae</taxon>
        <taxon>Cyphellophora</taxon>
    </lineage>
</organism>
<sequence length="292" mass="32858">MNTTACLMNLPSEIRELILLHLFDTPQLIHLRSPAHCRLRASRIDKDDASGALSVARLLRQEAVPIYFTVNTLVFRHTSDVLEFMSDVRISQGVKDNISRIAVDDGDVMDLGQLKDAQLSVIDSTFTHLPRLQVLEFRAWARTDNAHYLGNLNSLAVFWETLEKDGPPTTSKAALSAYMNAMIVNSYYLSAKNAMRKTRVNITIKEAQEKYTAGRQNLPDNVSLKVCNMVLSKAPGVLPVLGGAKEAVQQRMKVAGATHIKDDNVLERLSWDTDEWHWIDPTNPRSLGERYR</sequence>
<dbReference type="GeneID" id="19975579"/>
<evidence type="ECO:0000313" key="2">
    <source>
        <dbReference type="Proteomes" id="UP000030752"/>
    </source>
</evidence>
<gene>
    <name evidence="1" type="ORF">HMPREF1541_08240</name>
</gene>
<dbReference type="eggNOG" id="ENOG502T57E">
    <property type="taxonomic scope" value="Eukaryota"/>
</dbReference>
<keyword evidence="2" id="KW-1185">Reference proteome</keyword>